<evidence type="ECO:0000256" key="10">
    <source>
        <dbReference type="RuleBase" id="RU003879"/>
    </source>
</evidence>
<evidence type="ECO:0000256" key="5">
    <source>
        <dbReference type="ARBA" id="ARBA00022618"/>
    </source>
</evidence>
<evidence type="ECO:0000256" key="12">
    <source>
        <dbReference type="SAM" id="Phobius"/>
    </source>
</evidence>
<comment type="similarity">
    <text evidence="2 10">Belongs to the ExbD/TolR family.</text>
</comment>
<dbReference type="Proteomes" id="UP000721844">
    <property type="component" value="Unassembled WGS sequence"/>
</dbReference>
<dbReference type="Pfam" id="PF02472">
    <property type="entry name" value="ExbD"/>
    <property type="match status" value="1"/>
</dbReference>
<keyword evidence="7 12" id="KW-1133">Transmembrane helix</keyword>
<evidence type="ECO:0000256" key="4">
    <source>
        <dbReference type="ARBA" id="ARBA00022519"/>
    </source>
</evidence>
<keyword evidence="4" id="KW-0997">Cell inner membrane</keyword>
<dbReference type="EMBL" id="JAESVA010000002">
    <property type="protein sequence ID" value="MCB8880297.1"/>
    <property type="molecule type" value="Genomic_DNA"/>
</dbReference>
<evidence type="ECO:0000313" key="13">
    <source>
        <dbReference type="EMBL" id="MCB8880297.1"/>
    </source>
</evidence>
<dbReference type="GO" id="GO:0022857">
    <property type="term" value="F:transmembrane transporter activity"/>
    <property type="evidence" value="ECO:0007669"/>
    <property type="project" value="InterPro"/>
</dbReference>
<dbReference type="PANTHER" id="PTHR30558">
    <property type="entry name" value="EXBD MEMBRANE COMPONENT OF PMF-DRIVEN MACROMOLECULE IMPORT SYSTEM"/>
    <property type="match status" value="1"/>
</dbReference>
<dbReference type="NCBIfam" id="TIGR02801">
    <property type="entry name" value="tolR"/>
    <property type="match status" value="1"/>
</dbReference>
<dbReference type="GO" id="GO:0005886">
    <property type="term" value="C:plasma membrane"/>
    <property type="evidence" value="ECO:0007669"/>
    <property type="project" value="UniProtKB-SubCell"/>
</dbReference>
<evidence type="ECO:0000256" key="2">
    <source>
        <dbReference type="ARBA" id="ARBA00005811"/>
    </source>
</evidence>
<proteinExistence type="inferred from homology"/>
<keyword evidence="9" id="KW-0131">Cell cycle</keyword>
<reference evidence="13 14" key="1">
    <citation type="journal article" date="2021" name="Microorganisms">
        <title>Acidisoma silvae sp. nov. and Acidisomacellulosilytica sp. nov., Two Acidophilic Bacteria Isolated from Decaying Wood, Hydrolyzing Cellulose and Producing Poly-3-hydroxybutyrate.</title>
        <authorList>
            <person name="Mieszkin S."/>
            <person name="Pouder E."/>
            <person name="Uroz S."/>
            <person name="Simon-Colin C."/>
            <person name="Alain K."/>
        </authorList>
    </citation>
    <scope>NUCLEOTIDE SEQUENCE [LARGE SCALE GENOMIC DNA]</scope>
    <source>
        <strain evidence="13 14">HW T5.17</strain>
    </source>
</reference>
<gene>
    <name evidence="13" type="primary">tolR</name>
    <name evidence="13" type="ORF">ACELLULO517_08640</name>
</gene>
<evidence type="ECO:0000256" key="9">
    <source>
        <dbReference type="ARBA" id="ARBA00023306"/>
    </source>
</evidence>
<keyword evidence="10" id="KW-0813">Transport</keyword>
<feature type="transmembrane region" description="Helical" evidence="12">
    <location>
        <begin position="21"/>
        <end position="46"/>
    </location>
</feature>
<feature type="compositionally biased region" description="Low complexity" evidence="11">
    <location>
        <begin position="148"/>
        <end position="166"/>
    </location>
</feature>
<dbReference type="PANTHER" id="PTHR30558:SF7">
    <property type="entry name" value="TOL-PAL SYSTEM PROTEIN TOLR"/>
    <property type="match status" value="1"/>
</dbReference>
<dbReference type="InterPro" id="IPR003400">
    <property type="entry name" value="ExbD"/>
</dbReference>
<keyword evidence="5" id="KW-0132">Cell division</keyword>
<dbReference type="InterPro" id="IPR014168">
    <property type="entry name" value="Tol-Pal_TolR"/>
</dbReference>
<feature type="region of interest" description="Disordered" evidence="11">
    <location>
        <begin position="141"/>
        <end position="166"/>
    </location>
</feature>
<dbReference type="Gene3D" id="3.30.420.270">
    <property type="match status" value="1"/>
</dbReference>
<evidence type="ECO:0000256" key="11">
    <source>
        <dbReference type="SAM" id="MobiDB-lite"/>
    </source>
</evidence>
<evidence type="ECO:0000256" key="6">
    <source>
        <dbReference type="ARBA" id="ARBA00022692"/>
    </source>
</evidence>
<keyword evidence="14" id="KW-1185">Reference proteome</keyword>
<comment type="subcellular location">
    <subcellularLocation>
        <location evidence="1">Cell membrane</location>
        <topology evidence="1">Single-pass membrane protein</topology>
    </subcellularLocation>
    <subcellularLocation>
        <location evidence="10">Cell membrane</location>
        <topology evidence="10">Single-pass type II membrane protein</topology>
    </subcellularLocation>
</comment>
<protein>
    <submittedName>
        <fullName evidence="13">Protein TolR</fullName>
    </submittedName>
</protein>
<keyword evidence="8 12" id="KW-0472">Membrane</keyword>
<comment type="caution">
    <text evidence="13">The sequence shown here is derived from an EMBL/GenBank/DDBJ whole genome shotgun (WGS) entry which is preliminary data.</text>
</comment>
<sequence length="166" mass="17011">MGMGTIGGGGRNGRGRYRPMADINVTPLVDVMLVLLIIFMVTAPLMTSGVTVDLPKTSANPVNTDSTPITISINAEGKVFVQNDQTDIGSLVAKLQAVTNGQTDRRIFVRGDQTVSYGQIMQVMGTIVTGGYSKVALLAQQPDGGAPGAAAPASTTTTAPSGSSGQ</sequence>
<keyword evidence="3" id="KW-1003">Cell membrane</keyword>
<accession>A0A963YZY2</accession>
<organism evidence="13 14">
    <name type="scientific">Acidisoma cellulosilyticum</name>
    <dbReference type="NCBI Taxonomy" id="2802395"/>
    <lineage>
        <taxon>Bacteria</taxon>
        <taxon>Pseudomonadati</taxon>
        <taxon>Pseudomonadota</taxon>
        <taxon>Alphaproteobacteria</taxon>
        <taxon>Acetobacterales</taxon>
        <taxon>Acidocellaceae</taxon>
        <taxon>Acidisoma</taxon>
    </lineage>
</organism>
<evidence type="ECO:0000256" key="3">
    <source>
        <dbReference type="ARBA" id="ARBA00022475"/>
    </source>
</evidence>
<evidence type="ECO:0000256" key="8">
    <source>
        <dbReference type="ARBA" id="ARBA00023136"/>
    </source>
</evidence>
<dbReference type="RefSeq" id="WP_227306896.1">
    <property type="nucleotide sequence ID" value="NZ_JAESVA010000002.1"/>
</dbReference>
<dbReference type="AlphaFoldDB" id="A0A963YZY2"/>
<evidence type="ECO:0000313" key="14">
    <source>
        <dbReference type="Proteomes" id="UP000721844"/>
    </source>
</evidence>
<keyword evidence="6 10" id="KW-0812">Transmembrane</keyword>
<evidence type="ECO:0000256" key="7">
    <source>
        <dbReference type="ARBA" id="ARBA00022989"/>
    </source>
</evidence>
<evidence type="ECO:0000256" key="1">
    <source>
        <dbReference type="ARBA" id="ARBA00004162"/>
    </source>
</evidence>
<name>A0A963YZY2_9PROT</name>
<keyword evidence="10" id="KW-0653">Protein transport</keyword>
<dbReference type="GO" id="GO:0015031">
    <property type="term" value="P:protein transport"/>
    <property type="evidence" value="ECO:0007669"/>
    <property type="project" value="UniProtKB-KW"/>
</dbReference>
<dbReference type="GO" id="GO:0051301">
    <property type="term" value="P:cell division"/>
    <property type="evidence" value="ECO:0007669"/>
    <property type="project" value="UniProtKB-KW"/>
</dbReference>